<evidence type="ECO:0000259" key="1">
    <source>
        <dbReference type="Pfam" id="PF07883"/>
    </source>
</evidence>
<dbReference type="Proteomes" id="UP001374803">
    <property type="component" value="Chromosome"/>
</dbReference>
<evidence type="ECO:0000313" key="2">
    <source>
        <dbReference type="EMBL" id="WXB03407.1"/>
    </source>
</evidence>
<evidence type="ECO:0000313" key="3">
    <source>
        <dbReference type="Proteomes" id="UP001374803"/>
    </source>
</evidence>
<dbReference type="EMBL" id="CP089983">
    <property type="protein sequence ID" value="WXB03407.1"/>
    <property type="molecule type" value="Genomic_DNA"/>
</dbReference>
<proteinExistence type="predicted"/>
<protein>
    <submittedName>
        <fullName evidence="2">Cupin domain-containing protein</fullName>
    </submittedName>
</protein>
<gene>
    <name evidence="2" type="ORF">LVJ94_41695</name>
</gene>
<accession>A0ABZ2KY37</accession>
<dbReference type="InterPro" id="IPR013096">
    <property type="entry name" value="Cupin_2"/>
</dbReference>
<keyword evidence="3" id="KW-1185">Reference proteome</keyword>
<dbReference type="SUPFAM" id="SSF51182">
    <property type="entry name" value="RmlC-like cupins"/>
    <property type="match status" value="1"/>
</dbReference>
<dbReference type="Gene3D" id="2.60.120.10">
    <property type="entry name" value="Jelly Rolls"/>
    <property type="match status" value="1"/>
</dbReference>
<dbReference type="RefSeq" id="WP_394833037.1">
    <property type="nucleotide sequence ID" value="NZ_CP089929.1"/>
</dbReference>
<dbReference type="InterPro" id="IPR014710">
    <property type="entry name" value="RmlC-like_jellyroll"/>
</dbReference>
<name>A0ABZ2KY37_9BACT</name>
<reference evidence="2" key="1">
    <citation type="submission" date="2021-12" db="EMBL/GenBank/DDBJ databases">
        <title>Discovery of the Pendulisporaceae a myxobacterial family with distinct sporulation behavior and unique specialized metabolism.</title>
        <authorList>
            <person name="Garcia R."/>
            <person name="Popoff A."/>
            <person name="Bader C.D."/>
            <person name="Loehr J."/>
            <person name="Walesch S."/>
            <person name="Walt C."/>
            <person name="Boldt J."/>
            <person name="Bunk B."/>
            <person name="Haeckl F.J.F.P.J."/>
            <person name="Gunesch A.P."/>
            <person name="Birkelbach J."/>
            <person name="Nuebel U."/>
            <person name="Pietschmann T."/>
            <person name="Bach T."/>
            <person name="Mueller R."/>
        </authorList>
    </citation>
    <scope>NUCLEOTIDE SEQUENCE</scope>
    <source>
        <strain evidence="2">MSr11367</strain>
    </source>
</reference>
<feature type="domain" description="Cupin type-2" evidence="1">
    <location>
        <begin position="71"/>
        <end position="135"/>
    </location>
</feature>
<sequence length="162" mass="17981">MATSTCYLDDGSGITIPGEELAARELEIPADLRMKLSLLVPKGATYVRDMLFDEIYERLPKDPQVRINCFIAQIQPRAAVEWHIHNGAVFFVVLQGLITLQYEHGNEAHKTGDVYSEPIGVVHRGTNPHSHVPCVTFGLTATPVDRSPIVNVSAPTWARDDY</sequence>
<dbReference type="Pfam" id="PF07883">
    <property type="entry name" value="Cupin_2"/>
    <property type="match status" value="1"/>
</dbReference>
<dbReference type="InterPro" id="IPR011051">
    <property type="entry name" value="RmlC_Cupin_sf"/>
</dbReference>
<organism evidence="2 3">
    <name type="scientific">Pendulispora rubella</name>
    <dbReference type="NCBI Taxonomy" id="2741070"/>
    <lineage>
        <taxon>Bacteria</taxon>
        <taxon>Pseudomonadati</taxon>
        <taxon>Myxococcota</taxon>
        <taxon>Myxococcia</taxon>
        <taxon>Myxococcales</taxon>
        <taxon>Sorangiineae</taxon>
        <taxon>Pendulisporaceae</taxon>
        <taxon>Pendulispora</taxon>
    </lineage>
</organism>